<organism evidence="2 3">
    <name type="scientific">Xenopus laevis</name>
    <name type="common">African clawed frog</name>
    <dbReference type="NCBI Taxonomy" id="8355"/>
    <lineage>
        <taxon>Eukaryota</taxon>
        <taxon>Metazoa</taxon>
        <taxon>Chordata</taxon>
        <taxon>Craniata</taxon>
        <taxon>Vertebrata</taxon>
        <taxon>Euteleostomi</taxon>
        <taxon>Amphibia</taxon>
        <taxon>Batrachia</taxon>
        <taxon>Anura</taxon>
        <taxon>Pipoidea</taxon>
        <taxon>Pipidae</taxon>
        <taxon>Xenopodinae</taxon>
        <taxon>Xenopus</taxon>
        <taxon>Xenopus</taxon>
    </lineage>
</organism>
<accession>A0A974DNW1</accession>
<feature type="compositionally biased region" description="Low complexity" evidence="1">
    <location>
        <begin position="1"/>
        <end position="20"/>
    </location>
</feature>
<evidence type="ECO:0000256" key="1">
    <source>
        <dbReference type="SAM" id="MobiDB-lite"/>
    </source>
</evidence>
<feature type="compositionally biased region" description="Polar residues" evidence="1">
    <location>
        <begin position="55"/>
        <end position="65"/>
    </location>
</feature>
<protein>
    <recommendedName>
        <fullName evidence="4">C3H1-type domain-containing protein</fullName>
    </recommendedName>
</protein>
<feature type="region of interest" description="Disordered" evidence="1">
    <location>
        <begin position="1"/>
        <end position="22"/>
    </location>
</feature>
<name>A0A974DNW1_XENLA</name>
<dbReference type="PANTHER" id="PTHR35558">
    <property type="entry name" value="SGNH_HYDRO DOMAIN-CONTAINING PROTEIN"/>
    <property type="match status" value="1"/>
</dbReference>
<evidence type="ECO:0000313" key="2">
    <source>
        <dbReference type="EMBL" id="OCT95423.1"/>
    </source>
</evidence>
<gene>
    <name evidence="2" type="ORF">XELAEV_18013112mg</name>
</gene>
<feature type="compositionally biased region" description="Polar residues" evidence="1">
    <location>
        <begin position="221"/>
        <end position="231"/>
    </location>
</feature>
<reference evidence="3" key="1">
    <citation type="journal article" date="2016" name="Nature">
        <title>Genome evolution in the allotetraploid frog Xenopus laevis.</title>
        <authorList>
            <person name="Session A.M."/>
            <person name="Uno Y."/>
            <person name="Kwon T."/>
            <person name="Chapman J.A."/>
            <person name="Toyoda A."/>
            <person name="Takahashi S."/>
            <person name="Fukui A."/>
            <person name="Hikosaka A."/>
            <person name="Suzuki A."/>
            <person name="Kondo M."/>
            <person name="van Heeringen S.J."/>
            <person name="Quigley I."/>
            <person name="Heinz S."/>
            <person name="Ogino H."/>
            <person name="Ochi H."/>
            <person name="Hellsten U."/>
            <person name="Lyons J.B."/>
            <person name="Simakov O."/>
            <person name="Putnam N."/>
            <person name="Stites J."/>
            <person name="Kuroki Y."/>
            <person name="Tanaka T."/>
            <person name="Michiue T."/>
            <person name="Watanabe M."/>
            <person name="Bogdanovic O."/>
            <person name="Lister R."/>
            <person name="Georgiou G."/>
            <person name="Paranjpe S.S."/>
            <person name="van Kruijsbergen I."/>
            <person name="Shu S."/>
            <person name="Carlson J."/>
            <person name="Kinoshita T."/>
            <person name="Ohta Y."/>
            <person name="Mawaribuchi S."/>
            <person name="Jenkins J."/>
            <person name="Grimwood J."/>
            <person name="Schmutz J."/>
            <person name="Mitros T."/>
            <person name="Mozaffari S.V."/>
            <person name="Suzuki Y."/>
            <person name="Haramoto Y."/>
            <person name="Yamamoto T.S."/>
            <person name="Takagi C."/>
            <person name="Heald R."/>
            <person name="Miller K."/>
            <person name="Haudenschild C."/>
            <person name="Kitzman J."/>
            <person name="Nakayama T."/>
            <person name="Izutsu Y."/>
            <person name="Robert J."/>
            <person name="Fortriede J."/>
            <person name="Burns K."/>
            <person name="Lotay V."/>
            <person name="Karimi K."/>
            <person name="Yasuoka Y."/>
            <person name="Dichmann D.S."/>
            <person name="Flajnik M.F."/>
            <person name="Houston D.W."/>
            <person name="Shendure J."/>
            <person name="DuPasquier L."/>
            <person name="Vize P.D."/>
            <person name="Zorn A.M."/>
            <person name="Ito M."/>
            <person name="Marcotte E.M."/>
            <person name="Wallingford J.B."/>
            <person name="Ito Y."/>
            <person name="Asashima M."/>
            <person name="Ueno N."/>
            <person name="Matsuda Y."/>
            <person name="Veenstra G.J."/>
            <person name="Fujiyama A."/>
            <person name="Harland R.M."/>
            <person name="Taira M."/>
            <person name="Rokhsar D.S."/>
        </authorList>
    </citation>
    <scope>NUCLEOTIDE SEQUENCE [LARGE SCALE GENOMIC DNA]</scope>
    <source>
        <strain evidence="3">J</strain>
    </source>
</reference>
<evidence type="ECO:0000313" key="3">
    <source>
        <dbReference type="Proteomes" id="UP000694892"/>
    </source>
</evidence>
<dbReference type="AlphaFoldDB" id="A0A974DNW1"/>
<dbReference type="OMA" id="FKHECSH"/>
<feature type="compositionally biased region" description="Polar residues" evidence="1">
    <location>
        <begin position="120"/>
        <end position="129"/>
    </location>
</feature>
<dbReference type="EMBL" id="CM004468">
    <property type="protein sequence ID" value="OCT95423.1"/>
    <property type="molecule type" value="Genomic_DNA"/>
</dbReference>
<proteinExistence type="predicted"/>
<sequence length="587" mass="62734">MSLSRPASSADPASPRQSSAMDKAARLEEILRWAQFEAGADDLRLLSQACLRPSSQRIATGTESPPSEEATSPLPPTTQSRGPAKPSPLKRYSTRSFKGPAKKKNPVPNPPAKKKVPQSGGHSRSSSAPTGWPPAPTSAAQGRAAPPTGGVSPAEPSTSRSTAQPHISAQPHIQTCDPPLLNTAPTTAGPAIQPLPDWLPSTPFPSQARVAPPTVDFNSRAPASSQVTASPATAWPSMSPPASQGLLAPPFRGGDSLNTQSCNTLINPASSQGGVGSFRAVATATAPVSSPTQSVLALQVQPPLREPAASLHEINTAQDIGNTDNAQLLKSLLRLLVPGAASTQPSAGAPESAFRDSILCETTPLGLHLSQSIKDKINRGEYVDLLSLLPSVKVFLKDKKSEAEEDRRRPVARTFTNWLQAFCIYANILCSGHPQLGASLFKHVDIILEAYKSYGGISWFVYEDRFRQKMAVQTSIPWGTKDVDLWMGMMAPRPVTNPPILQKPGQKYNTCWAYNDSACKWQGNCKFKHECSHCGSNHPAFRCVKKFITTPNKLLSKEAGKFDNSGEVNKYASLPKAVPKPQDGGFN</sequence>
<feature type="region of interest" description="Disordered" evidence="1">
    <location>
        <begin position="55"/>
        <end position="254"/>
    </location>
</feature>
<evidence type="ECO:0008006" key="4">
    <source>
        <dbReference type="Google" id="ProtNLM"/>
    </source>
</evidence>
<dbReference type="Proteomes" id="UP000694892">
    <property type="component" value="Chromosome 2L"/>
</dbReference>
<dbReference type="PANTHER" id="PTHR35558:SF1">
    <property type="entry name" value="ENDONUCLEASE_EXONUCLEASE_PHOSPHATASE DOMAIN-CONTAINING PROTEIN"/>
    <property type="match status" value="1"/>
</dbReference>
<feature type="compositionally biased region" description="Polar residues" evidence="1">
    <location>
        <begin position="155"/>
        <end position="173"/>
    </location>
</feature>